<comment type="function">
    <text evidence="9">Binds directly to 23S rRNA. The L1 stalk is quite mobile in the ribosome, and is involved in E site tRNA release.</text>
</comment>
<dbReference type="PIRSF" id="PIRSF002155">
    <property type="entry name" value="Ribosomal_L1"/>
    <property type="match status" value="1"/>
</dbReference>
<evidence type="ECO:0000256" key="7">
    <source>
        <dbReference type="ARBA" id="ARBA00023274"/>
    </source>
</evidence>
<evidence type="ECO:0000256" key="9">
    <source>
        <dbReference type="HAMAP-Rule" id="MF_01318"/>
    </source>
</evidence>
<dbReference type="InterPro" id="IPR023674">
    <property type="entry name" value="Ribosomal_uL1-like"/>
</dbReference>
<dbReference type="PANTHER" id="PTHR36427">
    <property type="entry name" value="54S RIBOSOMAL PROTEIN L1, MITOCHONDRIAL"/>
    <property type="match status" value="1"/>
</dbReference>
<keyword evidence="5 9" id="KW-0694">RNA-binding</keyword>
<dbReference type="SUPFAM" id="SSF56808">
    <property type="entry name" value="Ribosomal protein L1"/>
    <property type="match status" value="1"/>
</dbReference>
<protein>
    <recommendedName>
        <fullName evidence="8 9">Large ribosomal subunit protein uL1</fullName>
    </recommendedName>
</protein>
<evidence type="ECO:0000256" key="1">
    <source>
        <dbReference type="ARBA" id="ARBA00010531"/>
    </source>
</evidence>
<reference evidence="11 12" key="1">
    <citation type="submission" date="2022-01" db="EMBL/GenBank/DDBJ databases">
        <title>Flavihumibacter sp. nov., isolated from sediment of a river.</title>
        <authorList>
            <person name="Liu H."/>
        </authorList>
    </citation>
    <scope>NUCLEOTIDE SEQUENCE [LARGE SCALE GENOMIC DNA]</scope>
    <source>
        <strain evidence="11 12">RY-1</strain>
    </source>
</reference>
<evidence type="ECO:0000256" key="2">
    <source>
        <dbReference type="ARBA" id="ARBA00022491"/>
    </source>
</evidence>
<keyword evidence="12" id="KW-1185">Reference proteome</keyword>
<dbReference type="EMBL" id="JAKEVY010000002">
    <property type="protein sequence ID" value="MCF1714534.1"/>
    <property type="molecule type" value="Genomic_DNA"/>
</dbReference>
<dbReference type="Gene3D" id="3.30.190.20">
    <property type="match status" value="1"/>
</dbReference>
<keyword evidence="3 9" id="KW-0699">rRNA-binding</keyword>
<dbReference type="InterPro" id="IPR028364">
    <property type="entry name" value="Ribosomal_uL1/biogenesis"/>
</dbReference>
<dbReference type="InterPro" id="IPR016095">
    <property type="entry name" value="Ribosomal_uL1_3-a/b-sand"/>
</dbReference>
<dbReference type="PANTHER" id="PTHR36427:SF3">
    <property type="entry name" value="LARGE RIBOSOMAL SUBUNIT PROTEIN UL1M"/>
    <property type="match status" value="1"/>
</dbReference>
<name>A0ABS9BI59_9BACT</name>
<evidence type="ECO:0000256" key="4">
    <source>
        <dbReference type="ARBA" id="ARBA00022845"/>
    </source>
</evidence>
<evidence type="ECO:0000256" key="10">
    <source>
        <dbReference type="RuleBase" id="RU000659"/>
    </source>
</evidence>
<dbReference type="Pfam" id="PF00687">
    <property type="entry name" value="Ribosomal_L1"/>
    <property type="match status" value="1"/>
</dbReference>
<evidence type="ECO:0000313" key="11">
    <source>
        <dbReference type="EMBL" id="MCF1714534.1"/>
    </source>
</evidence>
<evidence type="ECO:0000313" key="12">
    <source>
        <dbReference type="Proteomes" id="UP001200145"/>
    </source>
</evidence>
<evidence type="ECO:0000256" key="5">
    <source>
        <dbReference type="ARBA" id="ARBA00022884"/>
    </source>
</evidence>
<keyword evidence="9" id="KW-0820">tRNA-binding</keyword>
<keyword evidence="2 9" id="KW-0678">Repressor</keyword>
<comment type="caution">
    <text evidence="11">The sequence shown here is derived from an EMBL/GenBank/DDBJ whole genome shotgun (WGS) entry which is preliminary data.</text>
</comment>
<dbReference type="InterPro" id="IPR005878">
    <property type="entry name" value="Ribosom_uL1_bac-type"/>
</dbReference>
<proteinExistence type="inferred from homology"/>
<dbReference type="Proteomes" id="UP001200145">
    <property type="component" value="Unassembled WGS sequence"/>
</dbReference>
<comment type="function">
    <text evidence="9">Protein L1 is also a translational repressor protein, it controls the translation of the L11 operon by binding to its mRNA.</text>
</comment>
<evidence type="ECO:0000256" key="3">
    <source>
        <dbReference type="ARBA" id="ARBA00022730"/>
    </source>
</evidence>
<gene>
    <name evidence="9 11" type="primary">rplA</name>
    <name evidence="11" type="ORF">L0U88_07855</name>
</gene>
<evidence type="ECO:0000256" key="6">
    <source>
        <dbReference type="ARBA" id="ARBA00022980"/>
    </source>
</evidence>
<keyword evidence="4 9" id="KW-0810">Translation regulation</keyword>
<dbReference type="NCBIfam" id="TIGR01169">
    <property type="entry name" value="rplA_bact"/>
    <property type="match status" value="1"/>
</dbReference>
<accession>A0ABS9BI59</accession>
<comment type="similarity">
    <text evidence="1 9 10">Belongs to the universal ribosomal protein uL1 family.</text>
</comment>
<sequence>MAITKKRKVVNPKVDSNKIYSLKEASALVKEVNIAKFDASVDLHIRLGVDPKKADQAVRGTVTLPHGTGKTKRVLVLCTPDKENDAKAAGADHVGLDEFIQKIESGWTDIDVIIATPAVMPKIGKLGKVLGPRNLMPNPKTGTVTNDVAAAVNEVKGGKIAFKVDKAGIVHASIGRVSFGPDKIAENSQELINAILKLKPATAKGTYLKGVSMASTMSPGITIDTKTFIH</sequence>
<keyword evidence="6 9" id="KW-0689">Ribosomal protein</keyword>
<evidence type="ECO:0000256" key="8">
    <source>
        <dbReference type="ARBA" id="ARBA00035241"/>
    </source>
</evidence>
<dbReference type="RefSeq" id="WP_234865285.1">
    <property type="nucleotide sequence ID" value="NZ_JAKEVY010000002.1"/>
</dbReference>
<organism evidence="11 12">
    <name type="scientific">Flavihumibacter fluminis</name>
    <dbReference type="NCBI Taxonomy" id="2909236"/>
    <lineage>
        <taxon>Bacteria</taxon>
        <taxon>Pseudomonadati</taxon>
        <taxon>Bacteroidota</taxon>
        <taxon>Chitinophagia</taxon>
        <taxon>Chitinophagales</taxon>
        <taxon>Chitinophagaceae</taxon>
        <taxon>Flavihumibacter</taxon>
    </lineage>
</organism>
<dbReference type="HAMAP" id="MF_01318_B">
    <property type="entry name" value="Ribosomal_uL1_B"/>
    <property type="match status" value="1"/>
</dbReference>
<dbReference type="CDD" id="cd00403">
    <property type="entry name" value="Ribosomal_L1"/>
    <property type="match status" value="1"/>
</dbReference>
<dbReference type="InterPro" id="IPR023673">
    <property type="entry name" value="Ribosomal_uL1_CS"/>
</dbReference>
<dbReference type="InterPro" id="IPR002143">
    <property type="entry name" value="Ribosomal_uL1"/>
</dbReference>
<dbReference type="PROSITE" id="PS01199">
    <property type="entry name" value="RIBOSOMAL_L1"/>
    <property type="match status" value="1"/>
</dbReference>
<dbReference type="GO" id="GO:0005840">
    <property type="term" value="C:ribosome"/>
    <property type="evidence" value="ECO:0007669"/>
    <property type="project" value="UniProtKB-KW"/>
</dbReference>
<comment type="subunit">
    <text evidence="9">Part of the 50S ribosomal subunit.</text>
</comment>
<dbReference type="Gene3D" id="3.40.50.790">
    <property type="match status" value="1"/>
</dbReference>
<keyword evidence="7 9" id="KW-0687">Ribonucleoprotein</keyword>